<dbReference type="EMBL" id="BSPL01000011">
    <property type="protein sequence ID" value="GLS69483.1"/>
    <property type="molecule type" value="Genomic_DNA"/>
</dbReference>
<proteinExistence type="inferred from homology"/>
<evidence type="ECO:0000313" key="3">
    <source>
        <dbReference type="EMBL" id="GLS69483.1"/>
    </source>
</evidence>
<evidence type="ECO:0000313" key="4">
    <source>
        <dbReference type="Proteomes" id="UP001157440"/>
    </source>
</evidence>
<dbReference type="RefSeq" id="WP_238194759.1">
    <property type="nucleotide sequence ID" value="NZ_BPQZ01000002.1"/>
</dbReference>
<dbReference type="Pfam" id="PF01464">
    <property type="entry name" value="SLT"/>
    <property type="match status" value="1"/>
</dbReference>
<dbReference type="AlphaFoldDB" id="A0AA37TK54"/>
<dbReference type="SUPFAM" id="SSF53955">
    <property type="entry name" value="Lysozyme-like"/>
    <property type="match status" value="1"/>
</dbReference>
<comment type="caution">
    <text evidence="3">The sequence shown here is derived from an EMBL/GenBank/DDBJ whole genome shotgun (WGS) entry which is preliminary data.</text>
</comment>
<organism evidence="3 4">
    <name type="scientific">Methylobacterium tardum</name>
    <dbReference type="NCBI Taxonomy" id="374432"/>
    <lineage>
        <taxon>Bacteria</taxon>
        <taxon>Pseudomonadati</taxon>
        <taxon>Pseudomonadota</taxon>
        <taxon>Alphaproteobacteria</taxon>
        <taxon>Hyphomicrobiales</taxon>
        <taxon>Methylobacteriaceae</taxon>
        <taxon>Methylobacterium</taxon>
    </lineage>
</organism>
<gene>
    <name evidence="3" type="ORF">GCM10007890_14960</name>
</gene>
<evidence type="ECO:0000259" key="2">
    <source>
        <dbReference type="Pfam" id="PF01464"/>
    </source>
</evidence>
<name>A0AA37TK54_9HYPH</name>
<keyword evidence="4" id="KW-1185">Reference proteome</keyword>
<comment type="similarity">
    <text evidence="1">Belongs to the virb1 family.</text>
</comment>
<accession>A0AA37TK54</accession>
<dbReference type="InterPro" id="IPR008258">
    <property type="entry name" value="Transglycosylase_SLT_dom_1"/>
</dbReference>
<sequence>MGVFPEPARCADDVSRLAPTASHIEDETVAWLPRAGRGTERRSLRRTGQNGIRRLSGTLVLGLIAGFGLPQAAFAPAYFAPAAQAHDRVDTSPRAAQALARSAMDAAPIEASSEAYAAWSGLPVPEQEPATTALIQDNLAALPRVTQEQGEAAVRFGQRSVPGKVVDTIVKASDEAGVDPVYMMALADKESSFDTDAKAATSSAQGLFQFVARTWLEMIRDYGARYGLANEAAAVKGRGSAITVTAGMRTRVLGLRNDPRVAALMAAELIKRDRERIEARVGRALSTTELYLAHFLGTASAGRFLSLSSERPDEVAGREFRSAARANRSLFTEKAGGKRRSLTVAELHGRIEDMIDRRLTRYKGVAAVAEALDKTPAQTEVAADEAGQAAGNRRVQVTEALPPDGV</sequence>
<dbReference type="Proteomes" id="UP001157440">
    <property type="component" value="Unassembled WGS sequence"/>
</dbReference>
<dbReference type="InterPro" id="IPR023346">
    <property type="entry name" value="Lysozyme-like_dom_sf"/>
</dbReference>
<evidence type="ECO:0000256" key="1">
    <source>
        <dbReference type="ARBA" id="ARBA00009387"/>
    </source>
</evidence>
<dbReference type="Gene3D" id="1.10.530.10">
    <property type="match status" value="1"/>
</dbReference>
<protein>
    <recommendedName>
        <fullName evidence="2">Transglycosylase SLT domain-containing protein</fullName>
    </recommendedName>
</protein>
<feature type="domain" description="Transglycosylase SLT" evidence="2">
    <location>
        <begin position="169"/>
        <end position="215"/>
    </location>
</feature>
<reference evidence="4" key="1">
    <citation type="journal article" date="2019" name="Int. J. Syst. Evol. Microbiol.">
        <title>The Global Catalogue of Microorganisms (GCM) 10K type strain sequencing project: providing services to taxonomists for standard genome sequencing and annotation.</title>
        <authorList>
            <consortium name="The Broad Institute Genomics Platform"/>
            <consortium name="The Broad Institute Genome Sequencing Center for Infectious Disease"/>
            <person name="Wu L."/>
            <person name="Ma J."/>
        </authorList>
    </citation>
    <scope>NUCLEOTIDE SEQUENCE [LARGE SCALE GENOMIC DNA]</scope>
    <source>
        <strain evidence="4">NBRC 103632</strain>
    </source>
</reference>